<evidence type="ECO:0000256" key="7">
    <source>
        <dbReference type="ARBA" id="ARBA00023180"/>
    </source>
</evidence>
<feature type="domain" description="Sema" evidence="12">
    <location>
        <begin position="24"/>
        <end position="510"/>
    </location>
</feature>
<dbReference type="GO" id="GO:0005576">
    <property type="term" value="C:extracellular region"/>
    <property type="evidence" value="ECO:0007669"/>
    <property type="project" value="UniProtKB-SubCell"/>
</dbReference>
<dbReference type="GO" id="GO:0045499">
    <property type="term" value="F:chemorepellent activity"/>
    <property type="evidence" value="ECO:0007669"/>
    <property type="project" value="TreeGrafter"/>
</dbReference>
<dbReference type="InterPro" id="IPR027231">
    <property type="entry name" value="Semaphorin"/>
</dbReference>
<dbReference type="Gene3D" id="2.60.40.10">
    <property type="entry name" value="Immunoglobulins"/>
    <property type="match status" value="1"/>
</dbReference>
<comment type="subcellular location">
    <subcellularLocation>
        <location evidence="1">Secreted</location>
    </subcellularLocation>
</comment>
<dbReference type="FunFam" id="2.130.10.10:FF:000015">
    <property type="entry name" value="Semaphorin 3B"/>
    <property type="match status" value="1"/>
</dbReference>
<dbReference type="GO" id="GO:0030215">
    <property type="term" value="F:semaphorin receptor binding"/>
    <property type="evidence" value="ECO:0007669"/>
    <property type="project" value="InterPro"/>
</dbReference>
<dbReference type="GO" id="GO:0005886">
    <property type="term" value="C:plasma membrane"/>
    <property type="evidence" value="ECO:0007669"/>
    <property type="project" value="TreeGrafter"/>
</dbReference>
<feature type="chain" id="PRO_5021318674" evidence="10">
    <location>
        <begin position="20"/>
        <end position="958"/>
    </location>
</feature>
<dbReference type="InterPro" id="IPR013783">
    <property type="entry name" value="Ig-like_fold"/>
</dbReference>
<dbReference type="Gene3D" id="3.30.1680.10">
    <property type="entry name" value="ligand-binding face of the semaphorins, domain 2"/>
    <property type="match status" value="1"/>
</dbReference>
<keyword evidence="6" id="KW-1015">Disulfide bond</keyword>
<dbReference type="InterPro" id="IPR015943">
    <property type="entry name" value="WD40/YVTN_repeat-like_dom_sf"/>
</dbReference>
<evidence type="ECO:0000313" key="13">
    <source>
        <dbReference type="Ensembl" id="ENSAPLP00000012557.2"/>
    </source>
</evidence>
<reference evidence="14" key="1">
    <citation type="submission" date="2017-10" db="EMBL/GenBank/DDBJ databases">
        <title>A new Pekin duck reference genome.</title>
        <authorList>
            <person name="Hou Z.-C."/>
            <person name="Zhou Z.-K."/>
            <person name="Zhu F."/>
            <person name="Hou S.-S."/>
        </authorList>
    </citation>
    <scope>NUCLEOTIDE SEQUENCE [LARGE SCALE GENOMIC DNA]</scope>
</reference>
<evidence type="ECO:0000259" key="12">
    <source>
        <dbReference type="PROSITE" id="PS51004"/>
    </source>
</evidence>
<dbReference type="InterPro" id="IPR016201">
    <property type="entry name" value="PSI"/>
</dbReference>
<dbReference type="HOGENOM" id="CLU_009051_5_2_1"/>
<dbReference type="PANTHER" id="PTHR11036:SF20">
    <property type="entry name" value="SEMAPHORIN-3G"/>
    <property type="match status" value="1"/>
</dbReference>
<dbReference type="FunFam" id="2.60.40.10:FF:000030">
    <property type="entry name" value="Semaphorin 3F like"/>
    <property type="match status" value="1"/>
</dbReference>
<dbReference type="Gene3D" id="2.130.10.10">
    <property type="entry name" value="YVTN repeat-like/Quinoprotein amine dehydrogenase"/>
    <property type="match status" value="1"/>
</dbReference>
<dbReference type="OMA" id="DLQAMYL"/>
<dbReference type="CDD" id="cd05871">
    <property type="entry name" value="Ig_Sema3"/>
    <property type="match status" value="1"/>
</dbReference>
<reference evidence="13" key="3">
    <citation type="submission" date="2025-09" db="UniProtKB">
        <authorList>
            <consortium name="Ensembl"/>
        </authorList>
    </citation>
    <scope>IDENTIFICATION</scope>
</reference>
<evidence type="ECO:0000256" key="6">
    <source>
        <dbReference type="ARBA" id="ARBA00023157"/>
    </source>
</evidence>
<accession>U3IZ81</accession>
<name>U3IZ81_ANAPP</name>
<organism evidence="13 14">
    <name type="scientific">Anas platyrhynchos platyrhynchos</name>
    <name type="common">Northern mallard</name>
    <dbReference type="NCBI Taxonomy" id="8840"/>
    <lineage>
        <taxon>Eukaryota</taxon>
        <taxon>Metazoa</taxon>
        <taxon>Chordata</taxon>
        <taxon>Craniata</taxon>
        <taxon>Vertebrata</taxon>
        <taxon>Euteleostomi</taxon>
        <taxon>Archelosauria</taxon>
        <taxon>Archosauria</taxon>
        <taxon>Dinosauria</taxon>
        <taxon>Saurischia</taxon>
        <taxon>Theropoda</taxon>
        <taxon>Coelurosauria</taxon>
        <taxon>Aves</taxon>
        <taxon>Neognathae</taxon>
        <taxon>Galloanserae</taxon>
        <taxon>Anseriformes</taxon>
        <taxon>Anatidae</taxon>
        <taxon>Anatinae</taxon>
        <taxon>Anas</taxon>
    </lineage>
</organism>
<dbReference type="Pfam" id="PF01403">
    <property type="entry name" value="Sema"/>
    <property type="match status" value="1"/>
</dbReference>
<keyword evidence="3" id="KW-0217">Developmental protein</keyword>
<comment type="caution">
    <text evidence="9">Lacks conserved residue(s) required for the propagation of feature annotation.</text>
</comment>
<protein>
    <submittedName>
        <fullName evidence="13">Semaphorin 3G</fullName>
    </submittedName>
</protein>
<dbReference type="InterPro" id="IPR007110">
    <property type="entry name" value="Ig-like_dom"/>
</dbReference>
<keyword evidence="14" id="KW-1185">Reference proteome</keyword>
<dbReference type="GO" id="GO:0001755">
    <property type="term" value="P:neural crest cell migration"/>
    <property type="evidence" value="ECO:0007669"/>
    <property type="project" value="TreeGrafter"/>
</dbReference>
<dbReference type="InterPro" id="IPR041416">
    <property type="entry name" value="IL-1RAcP-like_ig"/>
</dbReference>
<dbReference type="GeneTree" id="ENSGT00940000157677"/>
<evidence type="ECO:0000256" key="3">
    <source>
        <dbReference type="ARBA" id="ARBA00022473"/>
    </source>
</evidence>
<dbReference type="InterPro" id="IPR001627">
    <property type="entry name" value="Semap_dom"/>
</dbReference>
<dbReference type="GO" id="GO:0007411">
    <property type="term" value="P:axon guidance"/>
    <property type="evidence" value="ECO:0007669"/>
    <property type="project" value="TreeGrafter"/>
</dbReference>
<dbReference type="InterPro" id="IPR003599">
    <property type="entry name" value="Ig_sub"/>
</dbReference>
<dbReference type="GO" id="GO:0030335">
    <property type="term" value="P:positive regulation of cell migration"/>
    <property type="evidence" value="ECO:0007669"/>
    <property type="project" value="TreeGrafter"/>
</dbReference>
<dbReference type="Proteomes" id="UP000016666">
    <property type="component" value="Unassembled WGS sequence"/>
</dbReference>
<dbReference type="SMART" id="SM00423">
    <property type="entry name" value="PSI"/>
    <property type="match status" value="1"/>
</dbReference>
<dbReference type="PROSITE" id="PS50835">
    <property type="entry name" value="IG_LIKE"/>
    <property type="match status" value="1"/>
</dbReference>
<evidence type="ECO:0000256" key="8">
    <source>
        <dbReference type="ARBA" id="ARBA00023319"/>
    </source>
</evidence>
<evidence type="ECO:0000256" key="5">
    <source>
        <dbReference type="ARBA" id="ARBA00022729"/>
    </source>
</evidence>
<sequence>MRAAAAALCWLWGSLLAAGRSLPRLRLPHRELLSTNRSVLFFGHRGFLGFRTLYLDEYRDRLFVGGKDALYSLRLDRASTDTKEIYWPPLPGQTEECFRKGKDPGTDCANYIRLLHPYNRTHLLACGTGAFHPVCAFVYVGHRGEHAFSLDPTSVESGRGRCPHEPDGAFASTVIGGELYAGLTADFLGRDPGIFRSTGTRSALRTEVDQRLLNEPKFVAAFLIPDNDDRDNDKAYFFFTEKVVEADGREHAVVSRVARVCVNDAGGQRVLVNKWSTFNKARLVCSVPGPGGIDTHFDELEDVFLLRTRDGKSPEIYALFSTVSHVFRGSAVCVYRMADVREVFNGPFAHRESPLHQWAAYEGRVPYPRPGVCPSKTTNQPRRPYSTTKDFPDEVLHFARAHPLMHKPVRPRHRRPLLVKADLQHRLLQLVVDRVDAEDGQHDVLFLGTDAGSVLKVVVLQKPNSAGTEEIVLEELQVFKAPVPITQMEISVKRQTLYVGASLGVAQVRLHQCESYGTACAECCLARDPYCAWDGTACTRYVPSGKRRYVRHTSPVYQCLDQNLTVDDFEHVEEKVLYGMEHNSTFLECVPRSPQASVQWFVQRPPDEQQDEVKTDERVLQTERGLLFRQLHSRDAGVYSCKTLEHGFTQTVARTSLRVLRARLTGSGWRSSACASGVATARARWPRASSPWLAWMRARRHARPSPRARGSACPGKLRPLRAGDLSSSGLAAAQSPPGPRAGSWAGHCHLGGCRATSQSGDVGEIRWHWAPRSCQVPPLVASGGYGATVTGVAVTPGSLLAFSANKRAEHSASPLFTRGVSRIFPHCQPGAWDRHLLSGVKTEPRRLDGEAGATLGWVQRGTGALTAQPLARAQPLCWEAERPLYERGKAEAGQARGQRCCSRSWKGIAGSSPAPLQPLILPPRENTNCLGAGQGQGGWQTAAGTFDPSLGKHGRGLG</sequence>
<evidence type="ECO:0000256" key="10">
    <source>
        <dbReference type="SAM" id="SignalP"/>
    </source>
</evidence>
<dbReference type="GO" id="GO:0071526">
    <property type="term" value="P:semaphorin-plexin signaling pathway"/>
    <property type="evidence" value="ECO:0007669"/>
    <property type="project" value="TreeGrafter"/>
</dbReference>
<keyword evidence="7" id="KW-0325">Glycoprotein</keyword>
<dbReference type="SMART" id="SM00630">
    <property type="entry name" value="Sema"/>
    <property type="match status" value="1"/>
</dbReference>
<dbReference type="Ensembl" id="ENSAPLT00000013300.2">
    <property type="protein sequence ID" value="ENSAPLP00000012557.2"/>
    <property type="gene ID" value="ENSAPLG00000012760.2"/>
</dbReference>
<dbReference type="InterPro" id="IPR036179">
    <property type="entry name" value="Ig-like_dom_sf"/>
</dbReference>
<feature type="domain" description="Ig-like" evidence="11">
    <location>
        <begin position="555"/>
        <end position="658"/>
    </location>
</feature>
<evidence type="ECO:0000313" key="14">
    <source>
        <dbReference type="Proteomes" id="UP000016666"/>
    </source>
</evidence>
<dbReference type="AlphaFoldDB" id="U3IZ81"/>
<feature type="signal peptide" evidence="10">
    <location>
        <begin position="1"/>
        <end position="19"/>
    </location>
</feature>
<evidence type="ECO:0000256" key="2">
    <source>
        <dbReference type="ARBA" id="ARBA00009492"/>
    </source>
</evidence>
<dbReference type="SUPFAM" id="SSF48726">
    <property type="entry name" value="Immunoglobulin"/>
    <property type="match status" value="1"/>
</dbReference>
<reference evidence="13" key="2">
    <citation type="submission" date="2025-08" db="UniProtKB">
        <authorList>
            <consortium name="Ensembl"/>
        </authorList>
    </citation>
    <scope>IDENTIFICATION</scope>
</reference>
<proteinExistence type="inferred from homology"/>
<dbReference type="InterPro" id="IPR036352">
    <property type="entry name" value="Semap_dom_sf"/>
</dbReference>
<gene>
    <name evidence="13" type="primary">SEMA3G</name>
</gene>
<keyword evidence="8" id="KW-0393">Immunoglobulin domain</keyword>
<evidence type="ECO:0000256" key="9">
    <source>
        <dbReference type="PROSITE-ProRule" id="PRU00352"/>
    </source>
</evidence>
<dbReference type="SMART" id="SM00409">
    <property type="entry name" value="IG"/>
    <property type="match status" value="1"/>
</dbReference>
<evidence type="ECO:0000256" key="4">
    <source>
        <dbReference type="ARBA" id="ARBA00022525"/>
    </source>
</evidence>
<dbReference type="SUPFAM" id="SSF101912">
    <property type="entry name" value="Sema domain"/>
    <property type="match status" value="1"/>
</dbReference>
<keyword evidence="5 10" id="KW-0732">Signal</keyword>
<dbReference type="PANTHER" id="PTHR11036">
    <property type="entry name" value="SEMAPHORIN"/>
    <property type="match status" value="1"/>
</dbReference>
<dbReference type="PROSITE" id="PS51004">
    <property type="entry name" value="SEMA"/>
    <property type="match status" value="1"/>
</dbReference>
<evidence type="ECO:0000256" key="1">
    <source>
        <dbReference type="ARBA" id="ARBA00004613"/>
    </source>
</evidence>
<evidence type="ECO:0000259" key="11">
    <source>
        <dbReference type="PROSITE" id="PS50835"/>
    </source>
</evidence>
<dbReference type="Pfam" id="PF18452">
    <property type="entry name" value="Ig_6"/>
    <property type="match status" value="1"/>
</dbReference>
<keyword evidence="4" id="KW-0964">Secreted</keyword>
<dbReference type="SUPFAM" id="SSF103575">
    <property type="entry name" value="Plexin repeat"/>
    <property type="match status" value="1"/>
</dbReference>
<comment type="similarity">
    <text evidence="2">Belongs to the semaphorin family.</text>
</comment>